<dbReference type="SUPFAM" id="SSF53448">
    <property type="entry name" value="Nucleotide-diphospho-sugar transferases"/>
    <property type="match status" value="1"/>
</dbReference>
<dbReference type="PANTHER" id="PTHR48090:SF1">
    <property type="entry name" value="PROPHAGE BACTOPRENOL GLUCOSYL TRANSFERASE HOMOLOG"/>
    <property type="match status" value="1"/>
</dbReference>
<keyword evidence="3" id="KW-0808">Transferase</keyword>
<comment type="caution">
    <text evidence="9">The sequence shown here is derived from an EMBL/GenBank/DDBJ whole genome shotgun (WGS) entry which is preliminary data.</text>
</comment>
<dbReference type="Gene3D" id="3.90.550.10">
    <property type="entry name" value="Spore Coat Polysaccharide Biosynthesis Protein SpsA, Chain A"/>
    <property type="match status" value="1"/>
</dbReference>
<feature type="domain" description="Glycosyltransferase 2-like" evidence="8">
    <location>
        <begin position="65"/>
        <end position="224"/>
    </location>
</feature>
<accession>A0ABM8QI13</accession>
<dbReference type="PANTHER" id="PTHR48090">
    <property type="entry name" value="UNDECAPRENYL-PHOSPHATE 4-DEOXY-4-FORMAMIDO-L-ARABINOSE TRANSFERASE-RELATED"/>
    <property type="match status" value="1"/>
</dbReference>
<evidence type="ECO:0000256" key="5">
    <source>
        <dbReference type="ARBA" id="ARBA00022989"/>
    </source>
</evidence>
<evidence type="ECO:0000256" key="4">
    <source>
        <dbReference type="ARBA" id="ARBA00022692"/>
    </source>
</evidence>
<keyword evidence="2" id="KW-0328">Glycosyltransferase</keyword>
<dbReference type="CDD" id="cd04187">
    <property type="entry name" value="DPM1_like_bac"/>
    <property type="match status" value="1"/>
</dbReference>
<keyword evidence="4 7" id="KW-0812">Transmembrane</keyword>
<evidence type="ECO:0000256" key="7">
    <source>
        <dbReference type="SAM" id="Phobius"/>
    </source>
</evidence>
<evidence type="ECO:0000259" key="8">
    <source>
        <dbReference type="Pfam" id="PF00535"/>
    </source>
</evidence>
<dbReference type="EMBL" id="CAJNBJ010000001">
    <property type="protein sequence ID" value="CAE6698322.1"/>
    <property type="molecule type" value="Genomic_DNA"/>
</dbReference>
<organism evidence="9 10">
    <name type="scientific">Nitrospira defluvii</name>
    <dbReference type="NCBI Taxonomy" id="330214"/>
    <lineage>
        <taxon>Bacteria</taxon>
        <taxon>Pseudomonadati</taxon>
        <taxon>Nitrospirota</taxon>
        <taxon>Nitrospiria</taxon>
        <taxon>Nitrospirales</taxon>
        <taxon>Nitrospiraceae</taxon>
        <taxon>Nitrospira</taxon>
    </lineage>
</organism>
<dbReference type="InterPro" id="IPR050256">
    <property type="entry name" value="Glycosyltransferase_2"/>
</dbReference>
<dbReference type="InterPro" id="IPR001173">
    <property type="entry name" value="Glyco_trans_2-like"/>
</dbReference>
<dbReference type="Pfam" id="PF00535">
    <property type="entry name" value="Glycos_transf_2"/>
    <property type="match status" value="1"/>
</dbReference>
<evidence type="ECO:0000313" key="10">
    <source>
        <dbReference type="Proteomes" id="UP000675880"/>
    </source>
</evidence>
<proteinExistence type="predicted"/>
<protein>
    <submittedName>
        <fullName evidence="9">Glycosyltransferase</fullName>
    </submittedName>
</protein>
<keyword evidence="6 7" id="KW-0472">Membrane</keyword>
<dbReference type="Proteomes" id="UP000675880">
    <property type="component" value="Unassembled WGS sequence"/>
</dbReference>
<feature type="transmembrane region" description="Helical" evidence="7">
    <location>
        <begin position="321"/>
        <end position="346"/>
    </location>
</feature>
<gene>
    <name evidence="9" type="ORF">NSPZN2_10581</name>
</gene>
<keyword evidence="10" id="KW-1185">Reference proteome</keyword>
<evidence type="ECO:0000256" key="3">
    <source>
        <dbReference type="ARBA" id="ARBA00022679"/>
    </source>
</evidence>
<evidence type="ECO:0000256" key="1">
    <source>
        <dbReference type="ARBA" id="ARBA00004141"/>
    </source>
</evidence>
<keyword evidence="5 7" id="KW-1133">Transmembrane helix</keyword>
<evidence type="ECO:0000256" key="6">
    <source>
        <dbReference type="ARBA" id="ARBA00023136"/>
    </source>
</evidence>
<comment type="subcellular location">
    <subcellularLocation>
        <location evidence="1">Membrane</location>
        <topology evidence="1">Multi-pass membrane protein</topology>
    </subcellularLocation>
</comment>
<evidence type="ECO:0000256" key="2">
    <source>
        <dbReference type="ARBA" id="ARBA00022676"/>
    </source>
</evidence>
<name>A0ABM8QI13_9BACT</name>
<reference evidence="9 10" key="1">
    <citation type="submission" date="2021-02" db="EMBL/GenBank/DDBJ databases">
        <authorList>
            <person name="Han P."/>
        </authorList>
    </citation>
    <scope>NUCLEOTIDE SEQUENCE [LARGE SCALE GENOMIC DNA]</scope>
    <source>
        <strain evidence="9">Candidatus Nitrospira sp. ZN2</strain>
    </source>
</reference>
<evidence type="ECO:0000313" key="9">
    <source>
        <dbReference type="EMBL" id="CAE6698322.1"/>
    </source>
</evidence>
<feature type="transmembrane region" description="Helical" evidence="7">
    <location>
        <begin position="288"/>
        <end position="309"/>
    </location>
</feature>
<dbReference type="InterPro" id="IPR029044">
    <property type="entry name" value="Nucleotide-diphossugar_trans"/>
</dbReference>
<sequence length="367" mass="41534">MVSADRVGHRMLPPLEDPVEALRFCRALASALERNPEGERPVLTPANFAAMMGQAEPSNGRPELSVIIPVFNEAENLPTLHGRLTRALVNLGMEYEIVLVDDGSQDESPEILRRMEAEDQRIVIVEFARNFGHQVAISAGLEHSRGRAVCIMDADLQDPPEVLHLFLAKWREGWDVVYAVRTERKEWWGKRLAYAAFYRLLQRVANIEIPLDAGDFCVMDRKVVDMLVRMPERNRFVRGIRSWVGFKQIGVPYERQARHAGVPKYTFSKLIYLALDGLVSFSHMPLRVITVLGFTVSFLSFLVALFYVIKKLTIGVGVAGFTTLVVSIFFLAGIQLMTIGVIGEYIGRISDEVKHRPLYVARRVTRR</sequence>